<reference evidence="4" key="1">
    <citation type="journal article" date="2019" name="Int. J. Syst. Evol. Microbiol.">
        <title>The Global Catalogue of Microorganisms (GCM) 10K type strain sequencing project: providing services to taxonomists for standard genome sequencing and annotation.</title>
        <authorList>
            <consortium name="The Broad Institute Genomics Platform"/>
            <consortium name="The Broad Institute Genome Sequencing Center for Infectious Disease"/>
            <person name="Wu L."/>
            <person name="Ma J."/>
        </authorList>
    </citation>
    <scope>NUCLEOTIDE SEQUENCE [LARGE SCALE GENOMIC DNA]</scope>
    <source>
        <strain evidence="4">CGMCC 4.7152</strain>
    </source>
</reference>
<name>A0ABV9VXH3_9ACTN</name>
<dbReference type="RefSeq" id="WP_380117092.1">
    <property type="nucleotide sequence ID" value="NZ_JBHSIU010000027.1"/>
</dbReference>
<dbReference type="Pfam" id="PF01609">
    <property type="entry name" value="DDE_Tnp_1"/>
    <property type="match status" value="1"/>
</dbReference>
<protein>
    <submittedName>
        <fullName evidence="3">IS5 family transposase</fullName>
    </submittedName>
</protein>
<keyword evidence="4" id="KW-1185">Reference proteome</keyword>
<accession>A0ABV9VXH3</accession>
<organism evidence="3 4">
    <name type="scientific">Dactylosporangium cerinum</name>
    <dbReference type="NCBI Taxonomy" id="1434730"/>
    <lineage>
        <taxon>Bacteria</taxon>
        <taxon>Bacillati</taxon>
        <taxon>Actinomycetota</taxon>
        <taxon>Actinomycetes</taxon>
        <taxon>Micromonosporales</taxon>
        <taxon>Micromonosporaceae</taxon>
        <taxon>Dactylosporangium</taxon>
    </lineage>
</organism>
<dbReference type="InterPro" id="IPR002559">
    <property type="entry name" value="Transposase_11"/>
</dbReference>
<gene>
    <name evidence="3" type="ORF">ACFPIJ_22220</name>
</gene>
<evidence type="ECO:0000313" key="3">
    <source>
        <dbReference type="EMBL" id="MFC5000539.1"/>
    </source>
</evidence>
<dbReference type="NCBIfam" id="NF033580">
    <property type="entry name" value="transpos_IS5_3"/>
    <property type="match status" value="1"/>
</dbReference>
<evidence type="ECO:0000259" key="2">
    <source>
        <dbReference type="Pfam" id="PF13340"/>
    </source>
</evidence>
<feature type="domain" description="Insertion element IS402-like" evidence="2">
    <location>
        <begin position="3"/>
        <end position="73"/>
    </location>
</feature>
<dbReference type="PANTHER" id="PTHR30007">
    <property type="entry name" value="PHP DOMAIN PROTEIN"/>
    <property type="match status" value="1"/>
</dbReference>
<dbReference type="Proteomes" id="UP001595912">
    <property type="component" value="Unassembled WGS sequence"/>
</dbReference>
<dbReference type="EMBL" id="JBHSIU010000027">
    <property type="protein sequence ID" value="MFC5000539.1"/>
    <property type="molecule type" value="Genomic_DNA"/>
</dbReference>
<feature type="domain" description="Transposase IS4-like" evidence="1">
    <location>
        <begin position="89"/>
        <end position="243"/>
    </location>
</feature>
<proteinExistence type="predicted"/>
<dbReference type="Pfam" id="PF13340">
    <property type="entry name" value="DUF4096"/>
    <property type="match status" value="1"/>
</dbReference>
<dbReference type="PANTHER" id="PTHR30007:SF1">
    <property type="entry name" value="BLR1914 PROTEIN"/>
    <property type="match status" value="1"/>
</dbReference>
<evidence type="ECO:0000313" key="4">
    <source>
        <dbReference type="Proteomes" id="UP001595912"/>
    </source>
</evidence>
<sequence>MVAEPLIPVRQRRFRYPGPARTSDRAALEGILFAARTGVTWNTLPTAAFGASGATCWRRLKEWHEAGVWQHLHELILAELRAAGRLDLSAALVDSSHLRALGRGDLTGPSPVDRGKLGSKHHLITDATGIPLTVILNGGNRNDITQLLPLLDAVPPIRGLVGRPLRRPRRIYADRGYDFDKYRRLVRARGITPHIARRNTGHGRHRWPVERSIAWLHAFKKLRLRTERRADIHQALISLACSVICLRQLILN</sequence>
<comment type="caution">
    <text evidence="3">The sequence shown here is derived from an EMBL/GenBank/DDBJ whole genome shotgun (WGS) entry which is preliminary data.</text>
</comment>
<evidence type="ECO:0000259" key="1">
    <source>
        <dbReference type="Pfam" id="PF01609"/>
    </source>
</evidence>
<dbReference type="InterPro" id="IPR025161">
    <property type="entry name" value="IS402-like_dom"/>
</dbReference>